<gene>
    <name evidence="18" type="ORF">TTHERM_00310670</name>
</gene>
<evidence type="ECO:0000256" key="14">
    <source>
        <dbReference type="SAM" id="Phobius"/>
    </source>
</evidence>
<keyword evidence="15" id="KW-0732">Signal</keyword>
<dbReference type="PROSITE" id="PS50026">
    <property type="entry name" value="EGF_3"/>
    <property type="match status" value="1"/>
</dbReference>
<evidence type="ECO:0000256" key="4">
    <source>
        <dbReference type="ARBA" id="ARBA00022692"/>
    </source>
</evidence>
<comment type="caution">
    <text evidence="11">Lacks conserved residue(s) required for the propagation of feature annotation.</text>
</comment>
<keyword evidence="9 14" id="KW-1133">Transmembrane helix</keyword>
<keyword evidence="19" id="KW-1185">Reference proteome</keyword>
<sequence>MKYKQNTKTLSLLTFILIQIIKLADAQTKGFMNQPGVMQFGYNQLAYVQVDQVQNESFLEFIINISSNVPNQQFKDYCFLLLMSPKLIQQQDFITDVIYSQNKFSPFMRFVQNYQVLNVDFEGLASGSKVLFLDYPQDQYNIQQTLYYYILGPYKFATSAPISSPLGSNNLIKSFNGSFTIKNQMSCLNNCSSNIGQGQCNNSDPFNTFCVCQAGFIARDCSVAAQQINIGDSSSMIVVPSETKVYLYFDIDQTNYSVGQILIVEASFTNDTEGYMISIQQDIENQNYLPDYFLWLAARLNTQVGKVITNKSQQFNLVVTPQTQGARIIVLFVSNDNTQLKFQVYPFSGGSGGSSLIILYIILGALGFIVLVYIIYIARRSKMIRRSNQQMAQNLANQANLQAQQQGRGRQNQQLQKLTIEQLNEFMPTQSFDKTMMKAPSSELCAVCLEEFVINKDQVRVTICQHIFHHECLEEWLKKQQNCPSCRQELTLQRLKEFKQNPIMYQNFQNIAVKSGAIHPINDVQLPAAQIRNDDQIQQNQILIQQQQQDREVHEAPPRLQQNQQIIQGDNLIDRVLQNNKMMKGKNHDRVQANLVQEEEENQNMNVNNYNILNQQQLQNMFNPLEDCTNVNNSLAVHKAAQNIEQDRQENQNNNEKDKERNIHL</sequence>
<evidence type="ECO:0000256" key="8">
    <source>
        <dbReference type="ARBA" id="ARBA00022833"/>
    </source>
</evidence>
<accession>I7M2N7</accession>
<evidence type="ECO:0000256" key="1">
    <source>
        <dbReference type="ARBA" id="ARBA00004167"/>
    </source>
</evidence>
<dbReference type="Pfam" id="PF13639">
    <property type="entry name" value="zf-RING_2"/>
    <property type="match status" value="1"/>
</dbReference>
<dbReference type="InParanoid" id="I7M2N7"/>
<evidence type="ECO:0000256" key="9">
    <source>
        <dbReference type="ARBA" id="ARBA00022989"/>
    </source>
</evidence>
<dbReference type="EMBL" id="GG662608">
    <property type="protein sequence ID" value="EAS00893.3"/>
    <property type="molecule type" value="Genomic_DNA"/>
</dbReference>
<evidence type="ECO:0000256" key="11">
    <source>
        <dbReference type="PROSITE-ProRule" id="PRU00076"/>
    </source>
</evidence>
<evidence type="ECO:0000313" key="18">
    <source>
        <dbReference type="EMBL" id="EAS00893.3"/>
    </source>
</evidence>
<dbReference type="Proteomes" id="UP000009168">
    <property type="component" value="Unassembled WGS sequence"/>
</dbReference>
<keyword evidence="8" id="KW-0862">Zinc</keyword>
<dbReference type="InterPro" id="IPR000742">
    <property type="entry name" value="EGF"/>
</dbReference>
<keyword evidence="4 14" id="KW-0812">Transmembrane</keyword>
<evidence type="ECO:0000259" key="17">
    <source>
        <dbReference type="PROSITE" id="PS50089"/>
    </source>
</evidence>
<dbReference type="AlphaFoldDB" id="I7M2N7"/>
<evidence type="ECO:0000256" key="12">
    <source>
        <dbReference type="PROSITE-ProRule" id="PRU00175"/>
    </source>
</evidence>
<evidence type="ECO:0000256" key="15">
    <source>
        <dbReference type="SAM" id="SignalP"/>
    </source>
</evidence>
<comment type="subcellular location">
    <subcellularLocation>
        <location evidence="1">Membrane</location>
        <topology evidence="1">Single-pass membrane protein</topology>
    </subcellularLocation>
</comment>
<dbReference type="GO" id="GO:0016020">
    <property type="term" value="C:membrane"/>
    <property type="evidence" value="ECO:0007669"/>
    <property type="project" value="UniProtKB-SubCell"/>
</dbReference>
<dbReference type="SMART" id="SM00184">
    <property type="entry name" value="RING"/>
    <property type="match status" value="1"/>
</dbReference>
<dbReference type="SUPFAM" id="SSF57850">
    <property type="entry name" value="RING/U-box"/>
    <property type="match status" value="1"/>
</dbReference>
<feature type="domain" description="EGF-like" evidence="16">
    <location>
        <begin position="183"/>
        <end position="222"/>
    </location>
</feature>
<evidence type="ECO:0000313" key="19">
    <source>
        <dbReference type="Proteomes" id="UP000009168"/>
    </source>
</evidence>
<keyword evidence="3" id="KW-0808">Transferase</keyword>
<evidence type="ECO:0000256" key="2">
    <source>
        <dbReference type="ARBA" id="ARBA00004906"/>
    </source>
</evidence>
<feature type="region of interest" description="Disordered" evidence="13">
    <location>
        <begin position="644"/>
        <end position="665"/>
    </location>
</feature>
<dbReference type="RefSeq" id="XP_001021139.3">
    <property type="nucleotide sequence ID" value="XM_001021139.4"/>
</dbReference>
<dbReference type="eggNOG" id="KOG4628">
    <property type="taxonomic scope" value="Eukaryota"/>
</dbReference>
<dbReference type="PROSITE" id="PS50089">
    <property type="entry name" value="ZF_RING_2"/>
    <property type="match status" value="1"/>
</dbReference>
<dbReference type="PANTHER" id="PTHR45768:SF18">
    <property type="entry name" value="RING-H2 FINGER PROTEIN ATL47-RELATED"/>
    <property type="match status" value="1"/>
</dbReference>
<keyword evidence="11" id="KW-0245">EGF-like domain</keyword>
<feature type="domain" description="RING-type" evidence="17">
    <location>
        <begin position="445"/>
        <end position="487"/>
    </location>
</feature>
<comment type="pathway">
    <text evidence="2">Protein modification; protein ubiquitination.</text>
</comment>
<reference evidence="19" key="1">
    <citation type="journal article" date="2006" name="PLoS Biol.">
        <title>Macronuclear genome sequence of the ciliate Tetrahymena thermophila, a model eukaryote.</title>
        <authorList>
            <person name="Eisen J.A."/>
            <person name="Coyne R.S."/>
            <person name="Wu M."/>
            <person name="Wu D."/>
            <person name="Thiagarajan M."/>
            <person name="Wortman J.R."/>
            <person name="Badger J.H."/>
            <person name="Ren Q."/>
            <person name="Amedeo P."/>
            <person name="Jones K.M."/>
            <person name="Tallon L.J."/>
            <person name="Delcher A.L."/>
            <person name="Salzberg S.L."/>
            <person name="Silva J.C."/>
            <person name="Haas B.J."/>
            <person name="Majoros W.H."/>
            <person name="Farzad M."/>
            <person name="Carlton J.M."/>
            <person name="Smith R.K. Jr."/>
            <person name="Garg J."/>
            <person name="Pearlman R.E."/>
            <person name="Karrer K.M."/>
            <person name="Sun L."/>
            <person name="Manning G."/>
            <person name="Elde N.C."/>
            <person name="Turkewitz A.P."/>
            <person name="Asai D.J."/>
            <person name="Wilkes D.E."/>
            <person name="Wang Y."/>
            <person name="Cai H."/>
            <person name="Collins K."/>
            <person name="Stewart B.A."/>
            <person name="Lee S.R."/>
            <person name="Wilamowska K."/>
            <person name="Weinberg Z."/>
            <person name="Ruzzo W.L."/>
            <person name="Wloga D."/>
            <person name="Gaertig J."/>
            <person name="Frankel J."/>
            <person name="Tsao C.-C."/>
            <person name="Gorovsky M.A."/>
            <person name="Keeling P.J."/>
            <person name="Waller R.F."/>
            <person name="Patron N.J."/>
            <person name="Cherry J.M."/>
            <person name="Stover N.A."/>
            <person name="Krieger C.J."/>
            <person name="del Toro C."/>
            <person name="Ryder H.F."/>
            <person name="Williamson S.C."/>
            <person name="Barbeau R.A."/>
            <person name="Hamilton E.P."/>
            <person name="Orias E."/>
        </authorList>
    </citation>
    <scope>NUCLEOTIDE SEQUENCE [LARGE SCALE GENOMIC DNA]</scope>
    <source>
        <strain evidence="19">SB210</strain>
    </source>
</reference>
<dbReference type="GO" id="GO:0008270">
    <property type="term" value="F:zinc ion binding"/>
    <property type="evidence" value="ECO:0007669"/>
    <property type="project" value="UniProtKB-KW"/>
</dbReference>
<dbReference type="InterPro" id="IPR013083">
    <property type="entry name" value="Znf_RING/FYVE/PHD"/>
</dbReference>
<proteinExistence type="predicted"/>
<dbReference type="OrthoDB" id="291118at2759"/>
<feature type="disulfide bond" evidence="11">
    <location>
        <begin position="212"/>
        <end position="221"/>
    </location>
</feature>
<dbReference type="Gene3D" id="3.30.40.10">
    <property type="entry name" value="Zinc/RING finger domain, C3HC4 (zinc finger)"/>
    <property type="match status" value="1"/>
</dbReference>
<dbReference type="GeneID" id="7840978"/>
<keyword evidence="5" id="KW-0479">Metal-binding</keyword>
<feature type="chain" id="PRO_5003712206" evidence="15">
    <location>
        <begin position="27"/>
        <end position="665"/>
    </location>
</feature>
<dbReference type="GO" id="GO:0016740">
    <property type="term" value="F:transferase activity"/>
    <property type="evidence" value="ECO:0007669"/>
    <property type="project" value="UniProtKB-KW"/>
</dbReference>
<keyword evidence="11" id="KW-1015">Disulfide bond</keyword>
<name>I7M2N7_TETTS</name>
<keyword evidence="6 12" id="KW-0863">Zinc-finger</keyword>
<feature type="compositionally biased region" description="Basic and acidic residues" evidence="13">
    <location>
        <begin position="645"/>
        <end position="665"/>
    </location>
</feature>
<evidence type="ECO:0000256" key="3">
    <source>
        <dbReference type="ARBA" id="ARBA00022679"/>
    </source>
</evidence>
<dbReference type="PANTHER" id="PTHR45768">
    <property type="entry name" value="E3 UBIQUITIN-PROTEIN LIGASE RNF13-LIKE"/>
    <property type="match status" value="1"/>
</dbReference>
<dbReference type="HOGENOM" id="CLU_413081_0_0_1"/>
<feature type="signal peptide" evidence="15">
    <location>
        <begin position="1"/>
        <end position="26"/>
    </location>
</feature>
<evidence type="ECO:0000256" key="10">
    <source>
        <dbReference type="ARBA" id="ARBA00023136"/>
    </source>
</evidence>
<keyword evidence="7" id="KW-0833">Ubl conjugation pathway</keyword>
<protein>
    <submittedName>
        <fullName evidence="18">Zinc finger, C3HC4 type (RING finger) protein</fullName>
    </submittedName>
</protein>
<evidence type="ECO:0000256" key="5">
    <source>
        <dbReference type="ARBA" id="ARBA00022723"/>
    </source>
</evidence>
<evidence type="ECO:0000256" key="7">
    <source>
        <dbReference type="ARBA" id="ARBA00022786"/>
    </source>
</evidence>
<dbReference type="KEGG" id="tet:TTHERM_00310670"/>
<evidence type="ECO:0000259" key="16">
    <source>
        <dbReference type="PROSITE" id="PS50026"/>
    </source>
</evidence>
<organism evidence="18 19">
    <name type="scientific">Tetrahymena thermophila (strain SB210)</name>
    <dbReference type="NCBI Taxonomy" id="312017"/>
    <lineage>
        <taxon>Eukaryota</taxon>
        <taxon>Sar</taxon>
        <taxon>Alveolata</taxon>
        <taxon>Ciliophora</taxon>
        <taxon>Intramacronucleata</taxon>
        <taxon>Oligohymenophorea</taxon>
        <taxon>Hymenostomatida</taxon>
        <taxon>Tetrahymenina</taxon>
        <taxon>Tetrahymenidae</taxon>
        <taxon>Tetrahymena</taxon>
    </lineage>
</organism>
<dbReference type="STRING" id="312017.I7M2N7"/>
<evidence type="ECO:0000256" key="6">
    <source>
        <dbReference type="ARBA" id="ARBA00022771"/>
    </source>
</evidence>
<keyword evidence="10 14" id="KW-0472">Membrane</keyword>
<evidence type="ECO:0000256" key="13">
    <source>
        <dbReference type="SAM" id="MobiDB-lite"/>
    </source>
</evidence>
<dbReference type="InterPro" id="IPR001841">
    <property type="entry name" value="Znf_RING"/>
</dbReference>
<dbReference type="PROSITE" id="PS01186">
    <property type="entry name" value="EGF_2"/>
    <property type="match status" value="1"/>
</dbReference>
<feature type="transmembrane region" description="Helical" evidence="14">
    <location>
        <begin position="357"/>
        <end position="378"/>
    </location>
</feature>